<gene>
    <name evidence="2" type="ORF">DES52_105285</name>
</gene>
<evidence type="ECO:0000313" key="3">
    <source>
        <dbReference type="Proteomes" id="UP000248326"/>
    </source>
</evidence>
<protein>
    <submittedName>
        <fullName evidence="2">Uncharacterized protein</fullName>
    </submittedName>
</protein>
<evidence type="ECO:0000313" key="2">
    <source>
        <dbReference type="EMBL" id="PYE54645.1"/>
    </source>
</evidence>
<sequence length="116" mass="12550">MNLQDIAVHGEWRELVAPGLRGPLKRLEAQGVTFFWQCQDNLPTDKYLFSAELDGTVLATRDGSEIPRQAISEVILAAMAACGTFSGLSRTVPSAGARSIPDSMMGQGSDQKGRQR</sequence>
<name>A0A318S934_9DEIO</name>
<accession>A0A318S934</accession>
<dbReference type="EMBL" id="QJSX01000005">
    <property type="protein sequence ID" value="PYE54645.1"/>
    <property type="molecule type" value="Genomic_DNA"/>
</dbReference>
<keyword evidence="3" id="KW-1185">Reference proteome</keyword>
<dbReference type="Proteomes" id="UP000248326">
    <property type="component" value="Unassembled WGS sequence"/>
</dbReference>
<evidence type="ECO:0000256" key="1">
    <source>
        <dbReference type="SAM" id="MobiDB-lite"/>
    </source>
</evidence>
<proteinExistence type="predicted"/>
<dbReference type="AlphaFoldDB" id="A0A318S934"/>
<feature type="region of interest" description="Disordered" evidence="1">
    <location>
        <begin position="92"/>
        <end position="116"/>
    </location>
</feature>
<reference evidence="2 3" key="1">
    <citation type="submission" date="2018-06" db="EMBL/GenBank/DDBJ databases">
        <title>Genomic Encyclopedia of Type Strains, Phase IV (KMG-IV): sequencing the most valuable type-strain genomes for metagenomic binning, comparative biology and taxonomic classification.</title>
        <authorList>
            <person name="Goeker M."/>
        </authorList>
    </citation>
    <scope>NUCLEOTIDE SEQUENCE [LARGE SCALE GENOMIC DNA]</scope>
    <source>
        <strain evidence="2 3">DSM 18048</strain>
    </source>
</reference>
<comment type="caution">
    <text evidence="2">The sequence shown here is derived from an EMBL/GenBank/DDBJ whole genome shotgun (WGS) entry which is preliminary data.</text>
</comment>
<organism evidence="2 3">
    <name type="scientific">Deinococcus yavapaiensis KR-236</name>
    <dbReference type="NCBI Taxonomy" id="694435"/>
    <lineage>
        <taxon>Bacteria</taxon>
        <taxon>Thermotogati</taxon>
        <taxon>Deinococcota</taxon>
        <taxon>Deinococci</taxon>
        <taxon>Deinococcales</taxon>
        <taxon>Deinococcaceae</taxon>
        <taxon>Deinococcus</taxon>
    </lineage>
</organism>